<accession>A0AAW1J3I4</accession>
<gene>
    <name evidence="1" type="ORF">RND81_08G052000</name>
</gene>
<protein>
    <submittedName>
        <fullName evidence="1">Uncharacterized protein</fullName>
    </submittedName>
</protein>
<comment type="caution">
    <text evidence="1">The sequence shown here is derived from an EMBL/GenBank/DDBJ whole genome shotgun (WGS) entry which is preliminary data.</text>
</comment>
<dbReference type="Proteomes" id="UP001443914">
    <property type="component" value="Unassembled WGS sequence"/>
</dbReference>
<keyword evidence="2" id="KW-1185">Reference proteome</keyword>
<organism evidence="1 2">
    <name type="scientific">Saponaria officinalis</name>
    <name type="common">Common soapwort</name>
    <name type="synonym">Lychnis saponaria</name>
    <dbReference type="NCBI Taxonomy" id="3572"/>
    <lineage>
        <taxon>Eukaryota</taxon>
        <taxon>Viridiplantae</taxon>
        <taxon>Streptophyta</taxon>
        <taxon>Embryophyta</taxon>
        <taxon>Tracheophyta</taxon>
        <taxon>Spermatophyta</taxon>
        <taxon>Magnoliopsida</taxon>
        <taxon>eudicotyledons</taxon>
        <taxon>Gunneridae</taxon>
        <taxon>Pentapetalae</taxon>
        <taxon>Caryophyllales</taxon>
        <taxon>Caryophyllaceae</taxon>
        <taxon>Caryophylleae</taxon>
        <taxon>Saponaria</taxon>
    </lineage>
</organism>
<name>A0AAW1J3I4_SAPOF</name>
<dbReference type="EMBL" id="JBDFQZ010000008">
    <property type="protein sequence ID" value="KAK9697659.1"/>
    <property type="molecule type" value="Genomic_DNA"/>
</dbReference>
<dbReference type="AlphaFoldDB" id="A0AAW1J3I4"/>
<sequence>MVYAFVIASRVLKISVYPIYNMGNNYLESIWKFGLFGRWASCLVSGLMRKTWALLSGLSGLSDWFVLVLGGPTVGRRWDWSKTSERASVHEFRKFSIQGLGVLIA</sequence>
<evidence type="ECO:0000313" key="1">
    <source>
        <dbReference type="EMBL" id="KAK9697659.1"/>
    </source>
</evidence>
<evidence type="ECO:0000313" key="2">
    <source>
        <dbReference type="Proteomes" id="UP001443914"/>
    </source>
</evidence>
<reference evidence="1" key="1">
    <citation type="submission" date="2024-03" db="EMBL/GenBank/DDBJ databases">
        <title>WGS assembly of Saponaria officinalis var. Norfolk2.</title>
        <authorList>
            <person name="Jenkins J."/>
            <person name="Shu S."/>
            <person name="Grimwood J."/>
            <person name="Barry K."/>
            <person name="Goodstein D."/>
            <person name="Schmutz J."/>
            <person name="Leebens-Mack J."/>
            <person name="Osbourn A."/>
        </authorList>
    </citation>
    <scope>NUCLEOTIDE SEQUENCE [LARGE SCALE GENOMIC DNA]</scope>
    <source>
        <strain evidence="1">JIC</strain>
    </source>
</reference>
<proteinExistence type="predicted"/>